<dbReference type="Proteomes" id="UP000825483">
    <property type="component" value="Unassembled WGS sequence"/>
</dbReference>
<organism evidence="10 11">
    <name type="scientific">Prevotella lacticifex</name>
    <dbReference type="NCBI Taxonomy" id="2854755"/>
    <lineage>
        <taxon>Bacteria</taxon>
        <taxon>Pseudomonadati</taxon>
        <taxon>Bacteroidota</taxon>
        <taxon>Bacteroidia</taxon>
        <taxon>Bacteroidales</taxon>
        <taxon>Prevotellaceae</taxon>
        <taxon>Prevotella</taxon>
    </lineage>
</organism>
<dbReference type="InterPro" id="IPR011639">
    <property type="entry name" value="MethylTrfase_TaqI-like_dom"/>
</dbReference>
<keyword evidence="5" id="KW-0680">Restriction system</keyword>
<reference evidence="10" key="1">
    <citation type="journal article" date="2022" name="Int. J. Syst. Evol. Microbiol.">
        <title>Prevotella lacticifex sp. nov., isolated from the rumen of cows.</title>
        <authorList>
            <person name="Shinkai T."/>
            <person name="Ikeyama N."/>
            <person name="Kumagai M."/>
            <person name="Ohmori H."/>
            <person name="Sakamoto M."/>
            <person name="Ohkuma M."/>
            <person name="Mitsumori M."/>
        </authorList>
    </citation>
    <scope>NUCLEOTIDE SEQUENCE</scope>
    <source>
        <strain evidence="10">R5076</strain>
    </source>
</reference>
<name>A0A9R1CCD8_9BACT</name>
<evidence type="ECO:0000256" key="2">
    <source>
        <dbReference type="ARBA" id="ARBA00022603"/>
    </source>
</evidence>
<evidence type="ECO:0000259" key="8">
    <source>
        <dbReference type="Pfam" id="PF07669"/>
    </source>
</evidence>
<proteinExistence type="predicted"/>
<evidence type="ECO:0000256" key="3">
    <source>
        <dbReference type="ARBA" id="ARBA00022679"/>
    </source>
</evidence>
<gene>
    <name evidence="10" type="ORF">PRLR5076_28650</name>
</gene>
<dbReference type="EC" id="2.1.1.72" evidence="1"/>
<dbReference type="GO" id="GO:0003677">
    <property type="term" value="F:DNA binding"/>
    <property type="evidence" value="ECO:0007669"/>
    <property type="project" value="UniProtKB-KW"/>
</dbReference>
<dbReference type="InterPro" id="IPR025931">
    <property type="entry name" value="TaqI_C"/>
</dbReference>
<keyword evidence="4" id="KW-0949">S-adenosyl-L-methionine</keyword>
<dbReference type="InterPro" id="IPR050953">
    <property type="entry name" value="N4_N6_ade-DNA_methylase"/>
</dbReference>
<keyword evidence="11" id="KW-1185">Reference proteome</keyword>
<evidence type="ECO:0000256" key="5">
    <source>
        <dbReference type="ARBA" id="ARBA00022747"/>
    </source>
</evidence>
<dbReference type="GO" id="GO:0009307">
    <property type="term" value="P:DNA restriction-modification system"/>
    <property type="evidence" value="ECO:0007669"/>
    <property type="project" value="UniProtKB-KW"/>
</dbReference>
<dbReference type="PANTHER" id="PTHR33841:SF1">
    <property type="entry name" value="DNA METHYLTRANSFERASE A"/>
    <property type="match status" value="1"/>
</dbReference>
<dbReference type="AlphaFoldDB" id="A0A9R1CCD8"/>
<evidence type="ECO:0000256" key="6">
    <source>
        <dbReference type="ARBA" id="ARBA00023125"/>
    </source>
</evidence>
<dbReference type="InterPro" id="IPR029063">
    <property type="entry name" value="SAM-dependent_MTases_sf"/>
</dbReference>
<dbReference type="PANTHER" id="PTHR33841">
    <property type="entry name" value="DNA METHYLTRANSFERASE YEEA-RELATED"/>
    <property type="match status" value="1"/>
</dbReference>
<dbReference type="GO" id="GO:0009007">
    <property type="term" value="F:site-specific DNA-methyltransferase (adenine-specific) activity"/>
    <property type="evidence" value="ECO:0007669"/>
    <property type="project" value="UniProtKB-EC"/>
</dbReference>
<evidence type="ECO:0000256" key="1">
    <source>
        <dbReference type="ARBA" id="ARBA00011900"/>
    </source>
</evidence>
<keyword evidence="6" id="KW-0238">DNA-binding</keyword>
<evidence type="ECO:0000256" key="7">
    <source>
        <dbReference type="ARBA" id="ARBA00047942"/>
    </source>
</evidence>
<dbReference type="Gene3D" id="3.40.50.150">
    <property type="entry name" value="Vaccinia Virus protein VP39"/>
    <property type="match status" value="1"/>
</dbReference>
<comment type="catalytic activity">
    <reaction evidence="7">
        <text>a 2'-deoxyadenosine in DNA + S-adenosyl-L-methionine = an N(6)-methyl-2'-deoxyadenosine in DNA + S-adenosyl-L-homocysteine + H(+)</text>
        <dbReference type="Rhea" id="RHEA:15197"/>
        <dbReference type="Rhea" id="RHEA-COMP:12418"/>
        <dbReference type="Rhea" id="RHEA-COMP:12419"/>
        <dbReference type="ChEBI" id="CHEBI:15378"/>
        <dbReference type="ChEBI" id="CHEBI:57856"/>
        <dbReference type="ChEBI" id="CHEBI:59789"/>
        <dbReference type="ChEBI" id="CHEBI:90615"/>
        <dbReference type="ChEBI" id="CHEBI:90616"/>
        <dbReference type="EC" id="2.1.1.72"/>
    </reaction>
</comment>
<sequence length="458" mass="52934">MDILSDCRKLDELLLDPAKSLKERSQINVPFFDWHIMFNDVFNRPNGANGFDIVIGNPPYVQLQSNEGALAKMYEDAQFASFTRTGDIYCLFYERGWQLLKNGGHLCYITSNKWMRAGYGEKLRKFIANSTNPKMLIDFAGLKIFESATVDTNILLFEKGKNKRNTICVNANKDYRNCLHNLSNFVQQQHTVNAFTSSDSWVILSPIEQSIKQKIEAVGVPLKDWDIQINYGIKTGCNEAFIINTEKRNEILDNCKDEAERKRTEELIRPILRGRDIKRYGYNWAGLWLINTHNGIKGKVPPVDINNYPAIKAHLDKYWSKISKRADKGDTPYNLRNCAYMEDFDKPKIVYPETTQGAYFAFDDKGFYIDKTCFILISNDAEYLQHTLSSRLFEFAYKCIFASVELGEHGYQYNKHALVKLPVIKPSKSFKFDDNDIDSQIYKLYNISKTQIDEIESI</sequence>
<evidence type="ECO:0000313" key="11">
    <source>
        <dbReference type="Proteomes" id="UP000825483"/>
    </source>
</evidence>
<protein>
    <recommendedName>
        <fullName evidence="1">site-specific DNA-methyltransferase (adenine-specific)</fullName>
        <ecNumber evidence="1">2.1.1.72</ecNumber>
    </recommendedName>
</protein>
<dbReference type="GO" id="GO:0032259">
    <property type="term" value="P:methylation"/>
    <property type="evidence" value="ECO:0007669"/>
    <property type="project" value="UniProtKB-KW"/>
</dbReference>
<dbReference type="Pfam" id="PF12950">
    <property type="entry name" value="TaqI_C"/>
    <property type="match status" value="1"/>
</dbReference>
<keyword evidence="2" id="KW-0489">Methyltransferase</keyword>
<dbReference type="Pfam" id="PF07669">
    <property type="entry name" value="Eco57I"/>
    <property type="match status" value="1"/>
</dbReference>
<feature type="domain" description="Type II methyltransferase M.TaqI-like" evidence="8">
    <location>
        <begin position="22"/>
        <end position="145"/>
    </location>
</feature>
<dbReference type="EMBL" id="BPUB01000002">
    <property type="protein sequence ID" value="GJG60014.1"/>
    <property type="molecule type" value="Genomic_DNA"/>
</dbReference>
<feature type="domain" description="TaqI-like C-terminal specificity" evidence="9">
    <location>
        <begin position="270"/>
        <end position="423"/>
    </location>
</feature>
<comment type="caution">
    <text evidence="10">The sequence shown here is derived from an EMBL/GenBank/DDBJ whole genome shotgun (WGS) entry which is preliminary data.</text>
</comment>
<dbReference type="InterPro" id="IPR002052">
    <property type="entry name" value="DNA_methylase_N6_adenine_CS"/>
</dbReference>
<keyword evidence="3" id="KW-0808">Transferase</keyword>
<evidence type="ECO:0000256" key="4">
    <source>
        <dbReference type="ARBA" id="ARBA00022691"/>
    </source>
</evidence>
<dbReference type="RefSeq" id="WP_306436727.1">
    <property type="nucleotide sequence ID" value="NZ_BPUB01000002.1"/>
</dbReference>
<accession>A0A9R1CCD8</accession>
<dbReference type="SUPFAM" id="SSF53335">
    <property type="entry name" value="S-adenosyl-L-methionine-dependent methyltransferases"/>
    <property type="match status" value="1"/>
</dbReference>
<evidence type="ECO:0000313" key="10">
    <source>
        <dbReference type="EMBL" id="GJG60014.1"/>
    </source>
</evidence>
<evidence type="ECO:0000259" key="9">
    <source>
        <dbReference type="Pfam" id="PF12950"/>
    </source>
</evidence>
<dbReference type="PROSITE" id="PS00092">
    <property type="entry name" value="N6_MTASE"/>
    <property type="match status" value="1"/>
</dbReference>